<feature type="compositionally biased region" description="Low complexity" evidence="7">
    <location>
        <begin position="274"/>
        <end position="286"/>
    </location>
</feature>
<evidence type="ECO:0000256" key="6">
    <source>
        <dbReference type="ARBA" id="ARBA00029440"/>
    </source>
</evidence>
<gene>
    <name evidence="9" type="ORF">GCM10010319_56930</name>
</gene>
<dbReference type="InterPro" id="IPR036393">
    <property type="entry name" value="AceGlu_kinase-like_sf"/>
</dbReference>
<keyword evidence="4 9" id="KW-0418">Kinase</keyword>
<evidence type="ECO:0000313" key="9">
    <source>
        <dbReference type="EMBL" id="GAA0371471.1"/>
    </source>
</evidence>
<comment type="caution">
    <text evidence="9">The sequence shown here is derived from an EMBL/GenBank/DDBJ whole genome shotgun (WGS) entry which is preliminary data.</text>
</comment>
<dbReference type="RefSeq" id="WP_344122307.1">
    <property type="nucleotide sequence ID" value="NZ_BAAABW010000028.1"/>
</dbReference>
<evidence type="ECO:0000259" key="8">
    <source>
        <dbReference type="Pfam" id="PF00696"/>
    </source>
</evidence>
<accession>A0ABN0XSA9</accession>
<keyword evidence="1" id="KW-0028">Amino-acid biosynthesis</keyword>
<proteinExistence type="predicted"/>
<evidence type="ECO:0000256" key="2">
    <source>
        <dbReference type="ARBA" id="ARBA00022679"/>
    </source>
</evidence>
<dbReference type="PRINTS" id="PR00474">
    <property type="entry name" value="GLU5KINASE"/>
</dbReference>
<keyword evidence="5" id="KW-0067">ATP-binding</keyword>
<keyword evidence="3" id="KW-0547">Nucleotide-binding</keyword>
<keyword evidence="2" id="KW-0808">Transferase</keyword>
<organism evidence="9 10">
    <name type="scientific">Streptomyces blastmyceticus</name>
    <dbReference type="NCBI Taxonomy" id="68180"/>
    <lineage>
        <taxon>Bacteria</taxon>
        <taxon>Bacillati</taxon>
        <taxon>Actinomycetota</taxon>
        <taxon>Actinomycetes</taxon>
        <taxon>Kitasatosporales</taxon>
        <taxon>Streptomycetaceae</taxon>
        <taxon>Streptomyces</taxon>
    </lineage>
</organism>
<name>A0ABN0XSA9_9ACTN</name>
<dbReference type="NCBIfam" id="TIGR00761">
    <property type="entry name" value="argB"/>
    <property type="match status" value="1"/>
</dbReference>
<evidence type="ECO:0000256" key="5">
    <source>
        <dbReference type="ARBA" id="ARBA00022840"/>
    </source>
</evidence>
<dbReference type="Pfam" id="PF00696">
    <property type="entry name" value="AA_kinase"/>
    <property type="match status" value="1"/>
</dbReference>
<dbReference type="SUPFAM" id="SSF53633">
    <property type="entry name" value="Carbamate kinase-like"/>
    <property type="match status" value="1"/>
</dbReference>
<feature type="region of interest" description="Disordered" evidence="7">
    <location>
        <begin position="271"/>
        <end position="292"/>
    </location>
</feature>
<dbReference type="InterPro" id="IPR001048">
    <property type="entry name" value="Asp/Glu/Uridylate_kinase"/>
</dbReference>
<dbReference type="PANTHER" id="PTHR23342:SF20">
    <property type="entry name" value="[LYSW]-AMINOADIPATE KINASE"/>
    <property type="match status" value="1"/>
</dbReference>
<dbReference type="Proteomes" id="UP001500063">
    <property type="component" value="Unassembled WGS sequence"/>
</dbReference>
<dbReference type="GO" id="GO:0016301">
    <property type="term" value="F:kinase activity"/>
    <property type="evidence" value="ECO:0007669"/>
    <property type="project" value="UniProtKB-KW"/>
</dbReference>
<reference evidence="9 10" key="1">
    <citation type="journal article" date="2019" name="Int. J. Syst. Evol. Microbiol.">
        <title>The Global Catalogue of Microorganisms (GCM) 10K type strain sequencing project: providing services to taxonomists for standard genome sequencing and annotation.</title>
        <authorList>
            <consortium name="The Broad Institute Genomics Platform"/>
            <consortium name="The Broad Institute Genome Sequencing Center for Infectious Disease"/>
            <person name="Wu L."/>
            <person name="Ma J."/>
        </authorList>
    </citation>
    <scope>NUCLEOTIDE SEQUENCE [LARGE SCALE GENOMIC DNA]</scope>
    <source>
        <strain evidence="9 10">JCM 4565</strain>
    </source>
</reference>
<protein>
    <submittedName>
        <fullName evidence="9">[LysW]-aminoadipate kinase</fullName>
    </submittedName>
</protein>
<evidence type="ECO:0000256" key="7">
    <source>
        <dbReference type="SAM" id="MobiDB-lite"/>
    </source>
</evidence>
<dbReference type="NCBIfam" id="NF010659">
    <property type="entry name" value="PRK14058.1-1"/>
    <property type="match status" value="1"/>
</dbReference>
<dbReference type="PIRSF" id="PIRSF000728">
    <property type="entry name" value="NAGK"/>
    <property type="match status" value="1"/>
</dbReference>
<sequence length="292" mass="29759">MQHTTVVKCGGNAAVDPLAICEDIAAMTHEGDRIALVHGGSADIEDLAHRMNVPTRRLTSPDGVSARHTDAATLEVVHLALAGLAKPRLVAALVDRGVSAVGLTGLDGGLLRARRKSAHRAIVDGRKVLVRDDHSGRVTEVNTALLHTLLDAGSVPVISPPALAEDGRPVNTDADRAAAAVAGALRAETLVLLTGAPGVLADPADESSVLPVCAVPPTGAPPHVGGGMGLKLIAAREALLGGARRVLIADGRRPDPVRAALAGHATEIVIAEEPAATDTTDRPATAGEEALR</sequence>
<evidence type="ECO:0000256" key="3">
    <source>
        <dbReference type="ARBA" id="ARBA00022741"/>
    </source>
</evidence>
<comment type="pathway">
    <text evidence="6">Amino-acid biosynthesis.</text>
</comment>
<dbReference type="EMBL" id="BAAABW010000028">
    <property type="protein sequence ID" value="GAA0371471.1"/>
    <property type="molecule type" value="Genomic_DNA"/>
</dbReference>
<dbReference type="Gene3D" id="3.40.1160.10">
    <property type="entry name" value="Acetylglutamate kinase-like"/>
    <property type="match status" value="1"/>
</dbReference>
<evidence type="ECO:0000313" key="10">
    <source>
        <dbReference type="Proteomes" id="UP001500063"/>
    </source>
</evidence>
<evidence type="ECO:0000256" key="1">
    <source>
        <dbReference type="ARBA" id="ARBA00022605"/>
    </source>
</evidence>
<keyword evidence="10" id="KW-1185">Reference proteome</keyword>
<evidence type="ECO:0000256" key="4">
    <source>
        <dbReference type="ARBA" id="ARBA00022777"/>
    </source>
</evidence>
<dbReference type="InterPro" id="IPR004662">
    <property type="entry name" value="AcgluKinase_fam"/>
</dbReference>
<dbReference type="PANTHER" id="PTHR23342">
    <property type="entry name" value="N-ACETYLGLUTAMATE SYNTHASE"/>
    <property type="match status" value="1"/>
</dbReference>
<dbReference type="InterPro" id="IPR001057">
    <property type="entry name" value="Glu/AcGlu_kinase"/>
</dbReference>
<feature type="domain" description="Aspartate/glutamate/uridylate kinase" evidence="8">
    <location>
        <begin position="4"/>
        <end position="250"/>
    </location>
</feature>